<dbReference type="Pfam" id="PF02826">
    <property type="entry name" value="2-Hacid_dh_C"/>
    <property type="match status" value="1"/>
</dbReference>
<dbReference type="PANTHER" id="PTHR43333:SF1">
    <property type="entry name" value="D-ISOMER SPECIFIC 2-HYDROXYACID DEHYDROGENASE NAD-BINDING DOMAIN-CONTAINING PROTEIN"/>
    <property type="match status" value="1"/>
</dbReference>
<accession>A0ABV1IHU7</accession>
<evidence type="ECO:0000256" key="3">
    <source>
        <dbReference type="ARBA" id="ARBA00023027"/>
    </source>
</evidence>
<evidence type="ECO:0000256" key="4">
    <source>
        <dbReference type="RuleBase" id="RU003719"/>
    </source>
</evidence>
<proteinExistence type="inferred from homology"/>
<comment type="similarity">
    <text evidence="1 4">Belongs to the D-isomer specific 2-hydroxyacid dehydrogenase family.</text>
</comment>
<evidence type="ECO:0000256" key="2">
    <source>
        <dbReference type="ARBA" id="ARBA00023002"/>
    </source>
</evidence>
<evidence type="ECO:0000313" key="8">
    <source>
        <dbReference type="Proteomes" id="UP001478817"/>
    </source>
</evidence>
<dbReference type="InterPro" id="IPR006139">
    <property type="entry name" value="D-isomer_2_OHA_DH_cat_dom"/>
</dbReference>
<feature type="domain" description="D-isomer specific 2-hydroxyacid dehydrogenase catalytic" evidence="5">
    <location>
        <begin position="8"/>
        <end position="310"/>
    </location>
</feature>
<name>A0ABV1IHU7_9ACTN</name>
<evidence type="ECO:0000259" key="5">
    <source>
        <dbReference type="Pfam" id="PF00389"/>
    </source>
</evidence>
<dbReference type="InterPro" id="IPR006140">
    <property type="entry name" value="D-isomer_DH_NAD-bd"/>
</dbReference>
<evidence type="ECO:0000313" key="7">
    <source>
        <dbReference type="EMBL" id="MEQ2637591.1"/>
    </source>
</evidence>
<protein>
    <submittedName>
        <fullName evidence="7">D-2-hydroxyacid dehydrogenase</fullName>
    </submittedName>
</protein>
<dbReference type="RefSeq" id="WP_349182141.1">
    <property type="nucleotide sequence ID" value="NZ_JBBNGS010000006.1"/>
</dbReference>
<dbReference type="CDD" id="cd05300">
    <property type="entry name" value="2-Hacid_dh_1"/>
    <property type="match status" value="1"/>
</dbReference>
<dbReference type="SUPFAM" id="SSF52283">
    <property type="entry name" value="Formate/glycerate dehydrogenase catalytic domain-like"/>
    <property type="match status" value="1"/>
</dbReference>
<sequence length="311" mass="32627">MDVLVQLPLSEEQRARLEAAAPGARFEYVKPRTVTREQVEAADAIVGNVPTEMLAGASGLRLLQLNSAGYEQYAAPGVLPDGCALCCATGAYGQAVSEHLFAMVLSLVKRLPAYQDRQRAHDWCDLGPVTTLRGARVLVLGAGDIGTHLAGLFAAMGSSVCGVRSREAAPHHPFDDMGTLSDLPRLLPQADVVCSVLPSTTQTAGIGDQAFFDAMRDGAYFANAGRGDLVDQRALVEALASGHLSGAALDVCTPEPLPAESPLWDAPNLLLTPHVSGQFHLAVTLDNIVGIAAENLAHLAAGEALRNHVNA</sequence>
<keyword evidence="3" id="KW-0520">NAD</keyword>
<evidence type="ECO:0000256" key="1">
    <source>
        <dbReference type="ARBA" id="ARBA00005854"/>
    </source>
</evidence>
<organism evidence="7 8">
    <name type="scientific">Paratractidigestivibacter faecalis</name>
    <dbReference type="NCBI Taxonomy" id="2292441"/>
    <lineage>
        <taxon>Bacteria</taxon>
        <taxon>Bacillati</taxon>
        <taxon>Actinomycetota</taxon>
        <taxon>Coriobacteriia</taxon>
        <taxon>Coriobacteriales</taxon>
        <taxon>Atopobiaceae</taxon>
        <taxon>Paratractidigestivibacter</taxon>
    </lineage>
</organism>
<dbReference type="Pfam" id="PF00389">
    <property type="entry name" value="2-Hacid_dh"/>
    <property type="match status" value="1"/>
</dbReference>
<comment type="caution">
    <text evidence="7">The sequence shown here is derived from an EMBL/GenBank/DDBJ whole genome shotgun (WGS) entry which is preliminary data.</text>
</comment>
<dbReference type="PANTHER" id="PTHR43333">
    <property type="entry name" value="2-HACID_DH_C DOMAIN-CONTAINING PROTEIN"/>
    <property type="match status" value="1"/>
</dbReference>
<keyword evidence="8" id="KW-1185">Reference proteome</keyword>
<dbReference type="EMBL" id="JBBNGS010000006">
    <property type="protein sequence ID" value="MEQ2637591.1"/>
    <property type="molecule type" value="Genomic_DNA"/>
</dbReference>
<feature type="domain" description="D-isomer specific 2-hydroxyacid dehydrogenase NAD-binding" evidence="6">
    <location>
        <begin position="101"/>
        <end position="276"/>
    </location>
</feature>
<dbReference type="Proteomes" id="UP001478817">
    <property type="component" value="Unassembled WGS sequence"/>
</dbReference>
<gene>
    <name evidence="7" type="ORF">AAAT05_04450</name>
</gene>
<keyword evidence="2 4" id="KW-0560">Oxidoreductase</keyword>
<dbReference type="InterPro" id="IPR036291">
    <property type="entry name" value="NAD(P)-bd_dom_sf"/>
</dbReference>
<evidence type="ECO:0000259" key="6">
    <source>
        <dbReference type="Pfam" id="PF02826"/>
    </source>
</evidence>
<reference evidence="7 8" key="1">
    <citation type="submission" date="2024-04" db="EMBL/GenBank/DDBJ databases">
        <title>Human intestinal bacterial collection.</title>
        <authorList>
            <person name="Pauvert C."/>
            <person name="Hitch T.C.A."/>
            <person name="Clavel T."/>
        </authorList>
    </citation>
    <scope>NUCLEOTIDE SEQUENCE [LARGE SCALE GENOMIC DNA]</scope>
    <source>
        <strain evidence="7 8">CLA-AA-H197</strain>
    </source>
</reference>
<dbReference type="SUPFAM" id="SSF51735">
    <property type="entry name" value="NAD(P)-binding Rossmann-fold domains"/>
    <property type="match status" value="1"/>
</dbReference>
<dbReference type="Gene3D" id="3.40.50.720">
    <property type="entry name" value="NAD(P)-binding Rossmann-like Domain"/>
    <property type="match status" value="2"/>
</dbReference>